<dbReference type="NCBIfam" id="NF033482">
    <property type="entry name" value="RiPP_thiocil"/>
    <property type="match status" value="1"/>
</dbReference>
<evidence type="ECO:0000313" key="3">
    <source>
        <dbReference type="Proteomes" id="UP001595850"/>
    </source>
</evidence>
<accession>A0ABV8I405</accession>
<comment type="caution">
    <text evidence="2">The sequence shown here is derived from an EMBL/GenBank/DDBJ whole genome shotgun (WGS) entry which is preliminary data.</text>
</comment>
<keyword evidence="3" id="KW-1185">Reference proteome</keyword>
<dbReference type="InterPro" id="IPR049803">
    <property type="entry name" value="RiPP_thiocil-like"/>
</dbReference>
<sequence length="59" mass="5839">MAHNPEESVDLYAEDLAELQADDLPGDTALASLSTASSTSSASCPVSSASSATTASSYG</sequence>
<reference evidence="3" key="1">
    <citation type="journal article" date="2019" name="Int. J. Syst. Evol. Microbiol.">
        <title>The Global Catalogue of Microorganisms (GCM) 10K type strain sequencing project: providing services to taxonomists for standard genome sequencing and annotation.</title>
        <authorList>
            <consortium name="The Broad Institute Genomics Platform"/>
            <consortium name="The Broad Institute Genome Sequencing Center for Infectious Disease"/>
            <person name="Wu L."/>
            <person name="Ma J."/>
        </authorList>
    </citation>
    <scope>NUCLEOTIDE SEQUENCE [LARGE SCALE GENOMIC DNA]</scope>
    <source>
        <strain evidence="3">TBRC 4489</strain>
    </source>
</reference>
<protein>
    <submittedName>
        <fullName evidence="2">Thiocillin family RiPP</fullName>
    </submittedName>
</protein>
<evidence type="ECO:0000313" key="2">
    <source>
        <dbReference type="EMBL" id="MFC4057775.1"/>
    </source>
</evidence>
<name>A0ABV8I405_9ACTN</name>
<dbReference type="EMBL" id="JBHSBM010000011">
    <property type="protein sequence ID" value="MFC4057775.1"/>
    <property type="molecule type" value="Genomic_DNA"/>
</dbReference>
<evidence type="ECO:0000256" key="1">
    <source>
        <dbReference type="SAM" id="MobiDB-lite"/>
    </source>
</evidence>
<dbReference type="Proteomes" id="UP001595850">
    <property type="component" value="Unassembled WGS sequence"/>
</dbReference>
<dbReference type="RefSeq" id="WP_377285863.1">
    <property type="nucleotide sequence ID" value="NZ_JBHSBM010000011.1"/>
</dbReference>
<gene>
    <name evidence="2" type="ORF">ACFOWE_05690</name>
</gene>
<proteinExistence type="predicted"/>
<feature type="region of interest" description="Disordered" evidence="1">
    <location>
        <begin position="36"/>
        <end position="59"/>
    </location>
</feature>
<organism evidence="2 3">
    <name type="scientific">Planomonospora corallina</name>
    <dbReference type="NCBI Taxonomy" id="1806052"/>
    <lineage>
        <taxon>Bacteria</taxon>
        <taxon>Bacillati</taxon>
        <taxon>Actinomycetota</taxon>
        <taxon>Actinomycetes</taxon>
        <taxon>Streptosporangiales</taxon>
        <taxon>Streptosporangiaceae</taxon>
        <taxon>Planomonospora</taxon>
    </lineage>
</organism>